<keyword evidence="2" id="KW-0812">Transmembrane</keyword>
<dbReference type="Proteomes" id="UP000887458">
    <property type="component" value="Unassembled WGS sequence"/>
</dbReference>
<evidence type="ECO:0000256" key="1">
    <source>
        <dbReference type="SAM" id="MobiDB-lite"/>
    </source>
</evidence>
<evidence type="ECO:0000313" key="4">
    <source>
        <dbReference type="Proteomes" id="UP000887458"/>
    </source>
</evidence>
<sequence>MAESISKNETSTTTTTTATNSQLKCKCYKLYIETMSMEIDSKLLYQLNNEHLQKRRLKIESYQDSFVEIQLSLLTIENFDTIDPIENDHSLLKMLTTIGKTLNSIKTSQPSTSSSTLSKPNSTTTNNNEKMQNNQDFIFTFKQIIKQIDTIPTNSSETKHLDYLSAKIHNLPINNMERMDLMVDELYRLLIESIYMNNFPLYLRLLFRILNISVKRLQQQQQNGQQQSPQQQQQNGQITKYSIRDSLMKKCDQIFFNKQQQQQSNNSSFKMDTNYSLTMEKLESYGSYLFETIVSERRNYLANIRLMSQLFRNNSFDQKRLYPYLKYLIIDNVGVHFYLECFIIMIVGIGVGPLSGLYKQKNWTIRYEIFNRFCLNKYHNLDQSIRNAAQFICQLEKRCWKFCNLHEQIPSNNGRNGFERSCANIAASLPHNSFVFNREHSNIERILQQNIGIRSQNDDSIV</sequence>
<comment type="caution">
    <text evidence="3">The sequence shown here is derived from an EMBL/GenBank/DDBJ whole genome shotgun (WGS) entry which is preliminary data.</text>
</comment>
<accession>A0ABQ8IVU4</accession>
<feature type="compositionally biased region" description="Low complexity" evidence="1">
    <location>
        <begin position="105"/>
        <end position="128"/>
    </location>
</feature>
<organism evidence="3 4">
    <name type="scientific">Dermatophagoides pteronyssinus</name>
    <name type="common">European house dust mite</name>
    <dbReference type="NCBI Taxonomy" id="6956"/>
    <lineage>
        <taxon>Eukaryota</taxon>
        <taxon>Metazoa</taxon>
        <taxon>Ecdysozoa</taxon>
        <taxon>Arthropoda</taxon>
        <taxon>Chelicerata</taxon>
        <taxon>Arachnida</taxon>
        <taxon>Acari</taxon>
        <taxon>Acariformes</taxon>
        <taxon>Sarcoptiformes</taxon>
        <taxon>Astigmata</taxon>
        <taxon>Psoroptidia</taxon>
        <taxon>Analgoidea</taxon>
        <taxon>Pyroglyphidae</taxon>
        <taxon>Dermatophagoidinae</taxon>
        <taxon>Dermatophagoides</taxon>
    </lineage>
</organism>
<gene>
    <name evidence="3" type="ORF">DERP_014597</name>
</gene>
<dbReference type="Gene3D" id="1.25.40.180">
    <property type="match status" value="1"/>
</dbReference>
<dbReference type="EMBL" id="NJHN03000108">
    <property type="protein sequence ID" value="KAH9414453.1"/>
    <property type="molecule type" value="Genomic_DNA"/>
</dbReference>
<feature type="transmembrane region" description="Helical" evidence="2">
    <location>
        <begin position="337"/>
        <end position="358"/>
    </location>
</feature>
<name>A0ABQ8IVU4_DERPT</name>
<reference evidence="3 4" key="1">
    <citation type="journal article" date="2018" name="J. Allergy Clin. Immunol.">
        <title>High-quality assembly of Dermatophagoides pteronyssinus genome and transcriptome reveals a wide range of novel allergens.</title>
        <authorList>
            <person name="Liu X.Y."/>
            <person name="Yang K.Y."/>
            <person name="Wang M.Q."/>
            <person name="Kwok J.S."/>
            <person name="Zeng X."/>
            <person name="Yang Z."/>
            <person name="Xiao X.J."/>
            <person name="Lau C.P."/>
            <person name="Li Y."/>
            <person name="Huang Z.M."/>
            <person name="Ba J.G."/>
            <person name="Yim A.K."/>
            <person name="Ouyang C.Y."/>
            <person name="Ngai S.M."/>
            <person name="Chan T.F."/>
            <person name="Leung E.L."/>
            <person name="Liu L."/>
            <person name="Liu Z.G."/>
            <person name="Tsui S.K."/>
        </authorList>
    </citation>
    <scope>NUCLEOTIDE SEQUENCE [LARGE SCALE GENOMIC DNA]</scope>
    <source>
        <strain evidence="3">Derp</strain>
    </source>
</reference>
<evidence type="ECO:0000313" key="3">
    <source>
        <dbReference type="EMBL" id="KAH9414453.1"/>
    </source>
</evidence>
<feature type="region of interest" description="Disordered" evidence="1">
    <location>
        <begin position="105"/>
        <end position="131"/>
    </location>
</feature>
<keyword evidence="4" id="KW-1185">Reference proteome</keyword>
<keyword evidence="2" id="KW-0472">Membrane</keyword>
<evidence type="ECO:0000256" key="2">
    <source>
        <dbReference type="SAM" id="Phobius"/>
    </source>
</evidence>
<protein>
    <submittedName>
        <fullName evidence="3">Uncharacterized protein</fullName>
    </submittedName>
</protein>
<keyword evidence="2" id="KW-1133">Transmembrane helix</keyword>
<reference evidence="3 4" key="2">
    <citation type="journal article" date="2022" name="Mol. Biol. Evol.">
        <title>Comparative Genomics Reveals Insights into the Divergent Evolution of Astigmatic Mites and Household Pest Adaptations.</title>
        <authorList>
            <person name="Xiong Q."/>
            <person name="Wan A.T."/>
            <person name="Liu X."/>
            <person name="Fung C.S."/>
            <person name="Xiao X."/>
            <person name="Malainual N."/>
            <person name="Hou J."/>
            <person name="Wang L."/>
            <person name="Wang M."/>
            <person name="Yang K.Y."/>
            <person name="Cui Y."/>
            <person name="Leung E.L."/>
            <person name="Nong W."/>
            <person name="Shin S.K."/>
            <person name="Au S.W."/>
            <person name="Jeong K.Y."/>
            <person name="Chew F.T."/>
            <person name="Hui J.H."/>
            <person name="Leung T.F."/>
            <person name="Tungtrongchitr A."/>
            <person name="Zhong N."/>
            <person name="Liu Z."/>
            <person name="Tsui S.K."/>
        </authorList>
    </citation>
    <scope>NUCLEOTIDE SEQUENCE [LARGE SCALE GENOMIC DNA]</scope>
    <source>
        <strain evidence="3">Derp</strain>
    </source>
</reference>
<proteinExistence type="predicted"/>